<dbReference type="PANTHER" id="PTHR43280:SF29">
    <property type="entry name" value="ARAC-FAMILY TRANSCRIPTIONAL REGULATOR"/>
    <property type="match status" value="1"/>
</dbReference>
<feature type="transmembrane region" description="Helical" evidence="4">
    <location>
        <begin position="106"/>
        <end position="131"/>
    </location>
</feature>
<evidence type="ECO:0000259" key="5">
    <source>
        <dbReference type="PROSITE" id="PS01124"/>
    </source>
</evidence>
<accession>A0A0P0CGC3</accession>
<evidence type="ECO:0000256" key="2">
    <source>
        <dbReference type="ARBA" id="ARBA00023125"/>
    </source>
</evidence>
<dbReference type="InterPro" id="IPR018062">
    <property type="entry name" value="HTH_AraC-typ_CS"/>
</dbReference>
<keyword evidence="1" id="KW-0805">Transcription regulation</keyword>
<dbReference type="PANTHER" id="PTHR43280">
    <property type="entry name" value="ARAC-FAMILY TRANSCRIPTIONAL REGULATOR"/>
    <property type="match status" value="1"/>
</dbReference>
<dbReference type="AlphaFoldDB" id="A0A0P0CGC3"/>
<evidence type="ECO:0000256" key="4">
    <source>
        <dbReference type="SAM" id="Phobius"/>
    </source>
</evidence>
<dbReference type="SMART" id="SM00342">
    <property type="entry name" value="HTH_ARAC"/>
    <property type="match status" value="1"/>
</dbReference>
<keyword evidence="2" id="KW-0238">DNA-binding</keyword>
<evidence type="ECO:0000313" key="7">
    <source>
        <dbReference type="Proteomes" id="UP000057981"/>
    </source>
</evidence>
<dbReference type="Gene3D" id="1.10.10.60">
    <property type="entry name" value="Homeodomain-like"/>
    <property type="match status" value="2"/>
</dbReference>
<evidence type="ECO:0000313" key="6">
    <source>
        <dbReference type="EMBL" id="ALJ05229.1"/>
    </source>
</evidence>
<dbReference type="PROSITE" id="PS00041">
    <property type="entry name" value="HTH_ARAC_FAMILY_1"/>
    <property type="match status" value="1"/>
</dbReference>
<keyword evidence="4" id="KW-1133">Transmembrane helix</keyword>
<dbReference type="GO" id="GO:0043565">
    <property type="term" value="F:sequence-specific DNA binding"/>
    <property type="evidence" value="ECO:0007669"/>
    <property type="project" value="InterPro"/>
</dbReference>
<organism evidence="6 7">
    <name type="scientific">Pseudalgibacter alginicilyticus</name>
    <dbReference type="NCBI Taxonomy" id="1736674"/>
    <lineage>
        <taxon>Bacteria</taxon>
        <taxon>Pseudomonadati</taxon>
        <taxon>Bacteroidota</taxon>
        <taxon>Flavobacteriia</taxon>
        <taxon>Flavobacteriales</taxon>
        <taxon>Flavobacteriaceae</taxon>
        <taxon>Pseudalgibacter</taxon>
    </lineage>
</organism>
<feature type="domain" description="HTH araC/xylS-type" evidence="5">
    <location>
        <begin position="212"/>
        <end position="315"/>
    </location>
</feature>
<feature type="transmembrane region" description="Helical" evidence="4">
    <location>
        <begin position="151"/>
        <end position="172"/>
    </location>
</feature>
<keyword evidence="3" id="KW-0804">Transcription</keyword>
<evidence type="ECO:0000256" key="1">
    <source>
        <dbReference type="ARBA" id="ARBA00023015"/>
    </source>
</evidence>
<dbReference type="EMBL" id="CP012898">
    <property type="protein sequence ID" value="ALJ05229.1"/>
    <property type="molecule type" value="Genomic_DNA"/>
</dbReference>
<dbReference type="KEGG" id="ahz:APS56_08875"/>
<dbReference type="Pfam" id="PF12833">
    <property type="entry name" value="HTH_18"/>
    <property type="match status" value="1"/>
</dbReference>
<protein>
    <recommendedName>
        <fullName evidence="5">HTH araC/xylS-type domain-containing protein</fullName>
    </recommendedName>
</protein>
<dbReference type="SUPFAM" id="SSF46689">
    <property type="entry name" value="Homeodomain-like"/>
    <property type="match status" value="1"/>
</dbReference>
<sequence length="320" mass="36858">MYFYFVSTINNGFKWKWFYLILFVPFVLGIIDTIIIYTSPKAVYDALLELAITNPIKRFHAKYGLLYLSQHYIIRHIWQFLAVITLFPLMLNFIRSNKSKENAKLILIRWLIILYALMFLMSILTCIHAIERAFDIGILSLLQDNATLINISFYIVLFLIAIIPISFPSILYSNLNITAPNTSIANTVTPPNTSNNSIKEPKYGLNIEDIRSKLDLIIKQDLFSDPNFDLNKCAQELGIPTHQVSHFLKQHMNLSFSSYRNMLRIEKAKRLIKNDYLSLNTIEALALTCGFANRSSFSKVFKKLTDFSPGAYLESLQNNS</sequence>
<gene>
    <name evidence="6" type="ORF">APS56_08875</name>
</gene>
<dbReference type="PROSITE" id="PS01124">
    <property type="entry name" value="HTH_ARAC_FAMILY_2"/>
    <property type="match status" value="1"/>
</dbReference>
<feature type="transmembrane region" description="Helical" evidence="4">
    <location>
        <begin position="76"/>
        <end position="94"/>
    </location>
</feature>
<dbReference type="Proteomes" id="UP000057981">
    <property type="component" value="Chromosome"/>
</dbReference>
<reference evidence="6 7" key="1">
    <citation type="submission" date="2015-10" db="EMBL/GenBank/DDBJ databases">
        <authorList>
            <person name="Gilbert D.G."/>
        </authorList>
    </citation>
    <scope>NUCLEOTIDE SEQUENCE [LARGE SCALE GENOMIC DNA]</scope>
    <source>
        <strain evidence="7">HZ-22</strain>
    </source>
</reference>
<dbReference type="GO" id="GO:0003700">
    <property type="term" value="F:DNA-binding transcription factor activity"/>
    <property type="evidence" value="ECO:0007669"/>
    <property type="project" value="InterPro"/>
</dbReference>
<name>A0A0P0CGC3_9FLAO</name>
<keyword evidence="4" id="KW-0812">Transmembrane</keyword>
<dbReference type="InterPro" id="IPR009057">
    <property type="entry name" value="Homeodomain-like_sf"/>
</dbReference>
<dbReference type="InterPro" id="IPR018060">
    <property type="entry name" value="HTH_AraC"/>
</dbReference>
<evidence type="ECO:0000256" key="3">
    <source>
        <dbReference type="ARBA" id="ARBA00023163"/>
    </source>
</evidence>
<feature type="transmembrane region" description="Helical" evidence="4">
    <location>
        <begin position="17"/>
        <end position="38"/>
    </location>
</feature>
<keyword evidence="7" id="KW-1185">Reference proteome</keyword>
<keyword evidence="4" id="KW-0472">Membrane</keyword>
<proteinExistence type="predicted"/>